<evidence type="ECO:0000313" key="2">
    <source>
        <dbReference type="EMBL" id="BAG01332.1"/>
    </source>
</evidence>
<dbReference type="EMBL" id="AP009552">
    <property type="protein sequence ID" value="BAG01332.1"/>
    <property type="molecule type" value="Genomic_DNA"/>
</dbReference>
<reference evidence="2 3" key="1">
    <citation type="journal article" date="2007" name="DNA Res.">
        <title>Complete genomic structure of the bloom-forming toxic cyanobacterium Microcystis aeruginosa NIES-843.</title>
        <authorList>
            <person name="Kaneko T."/>
            <person name="Nakajima N."/>
            <person name="Okamoto S."/>
            <person name="Suzuki I."/>
            <person name="Tanabe Y."/>
            <person name="Tamaoki M."/>
            <person name="Nakamura Y."/>
            <person name="Kasai F."/>
            <person name="Watanabe A."/>
            <person name="Kawashima K."/>
            <person name="Kishida Y."/>
            <person name="Ono A."/>
            <person name="Shimizu Y."/>
            <person name="Takahashi C."/>
            <person name="Minami C."/>
            <person name="Fujishiro T."/>
            <person name="Kohara M."/>
            <person name="Katoh M."/>
            <person name="Nakazaki N."/>
            <person name="Nakayama S."/>
            <person name="Yamada M."/>
            <person name="Tabata S."/>
            <person name="Watanabe M.M."/>
        </authorList>
    </citation>
    <scope>NUCLEOTIDE SEQUENCE [LARGE SCALE GENOMIC DNA]</scope>
    <source>
        <strain evidence="3">NIES-843 / IAM M-247</strain>
    </source>
</reference>
<evidence type="ECO:0000256" key="1">
    <source>
        <dbReference type="SAM" id="MobiDB-lite"/>
    </source>
</evidence>
<feature type="region of interest" description="Disordered" evidence="1">
    <location>
        <begin position="26"/>
        <end position="54"/>
    </location>
</feature>
<name>B0JUZ8_MICAN</name>
<dbReference type="HOGENOM" id="CLU_3045363_0_0_3"/>
<gene>
    <name evidence="2" type="ordered locus">MAE_15100</name>
</gene>
<evidence type="ECO:0000313" key="3">
    <source>
        <dbReference type="Proteomes" id="UP000001510"/>
    </source>
</evidence>
<dbReference type="KEGG" id="mar:MAE_15100"/>
<protein>
    <submittedName>
        <fullName evidence="2">Uncharacterized protein</fullName>
    </submittedName>
</protein>
<organism evidence="2 3">
    <name type="scientific">Microcystis aeruginosa (strain NIES-843 / IAM M-2473)</name>
    <dbReference type="NCBI Taxonomy" id="449447"/>
    <lineage>
        <taxon>Bacteria</taxon>
        <taxon>Bacillati</taxon>
        <taxon>Cyanobacteriota</taxon>
        <taxon>Cyanophyceae</taxon>
        <taxon>Oscillatoriophycideae</taxon>
        <taxon>Chroococcales</taxon>
        <taxon>Microcystaceae</taxon>
        <taxon>Microcystis</taxon>
    </lineage>
</organism>
<feature type="compositionally biased region" description="Pro residues" evidence="1">
    <location>
        <begin position="26"/>
        <end position="46"/>
    </location>
</feature>
<proteinExistence type="predicted"/>
<dbReference type="PaxDb" id="449447-MAE_15100"/>
<dbReference type="STRING" id="449447.MAE_15100"/>
<dbReference type="EnsemblBacteria" id="BAG01332">
    <property type="protein sequence ID" value="BAG01332"/>
    <property type="gene ID" value="MAE_15100"/>
</dbReference>
<accession>B0JUZ8</accession>
<keyword evidence="3" id="KW-1185">Reference proteome</keyword>
<dbReference type="Proteomes" id="UP000001510">
    <property type="component" value="Chromosome"/>
</dbReference>
<dbReference type="AlphaFoldDB" id="B0JUZ8"/>
<sequence length="54" mass="6241">MINIDFNRYNRRLRPFVSHQLFSPFSPPPHSPITPSPPLPHSPITPSPQFIIHN</sequence>